<dbReference type="EMBL" id="UINC01180360">
    <property type="protein sequence ID" value="SVD89512.1"/>
    <property type="molecule type" value="Genomic_DNA"/>
</dbReference>
<evidence type="ECO:0000313" key="1">
    <source>
        <dbReference type="EMBL" id="SVD89512.1"/>
    </source>
</evidence>
<dbReference type="AlphaFoldDB" id="A0A382Z1Y2"/>
<protein>
    <recommendedName>
        <fullName evidence="2">Sialidase domain-containing protein</fullName>
    </recommendedName>
</protein>
<name>A0A382Z1Y2_9ZZZZ</name>
<accession>A0A382Z1Y2</accession>
<dbReference type="SUPFAM" id="SSF50939">
    <property type="entry name" value="Sialidases"/>
    <property type="match status" value="1"/>
</dbReference>
<organism evidence="1">
    <name type="scientific">marine metagenome</name>
    <dbReference type="NCBI Taxonomy" id="408172"/>
    <lineage>
        <taxon>unclassified sequences</taxon>
        <taxon>metagenomes</taxon>
        <taxon>ecological metagenomes</taxon>
    </lineage>
</organism>
<sequence>TKWRGAGIPPVISLDENGEPTFLHVLSEDNLKSHRYYYVRREKGKWMQTPICHSNHQWNSSYLARDKKGILHAYVIVGKGYLEGGYMNRHGGGRIEEWISQDKGNNWKKSRDLMADQKDYVGWRYNNIQPVLRPDGSIVEGMLLFYGWKDEDAPEARAFLLHEEGASE</sequence>
<dbReference type="InterPro" id="IPR036278">
    <property type="entry name" value="Sialidase_sf"/>
</dbReference>
<feature type="non-terminal residue" evidence="1">
    <location>
        <position position="1"/>
    </location>
</feature>
<evidence type="ECO:0008006" key="2">
    <source>
        <dbReference type="Google" id="ProtNLM"/>
    </source>
</evidence>
<gene>
    <name evidence="1" type="ORF">METZ01_LOCUS442366</name>
</gene>
<reference evidence="1" key="1">
    <citation type="submission" date="2018-05" db="EMBL/GenBank/DDBJ databases">
        <authorList>
            <person name="Lanie J.A."/>
            <person name="Ng W.-L."/>
            <person name="Kazmierczak K.M."/>
            <person name="Andrzejewski T.M."/>
            <person name="Davidsen T.M."/>
            <person name="Wayne K.J."/>
            <person name="Tettelin H."/>
            <person name="Glass J.I."/>
            <person name="Rusch D."/>
            <person name="Podicherti R."/>
            <person name="Tsui H.-C.T."/>
            <person name="Winkler M.E."/>
        </authorList>
    </citation>
    <scope>NUCLEOTIDE SEQUENCE</scope>
</reference>
<proteinExistence type="predicted"/>